<accession>A0ABT4L0W6</accession>
<reference evidence="1" key="1">
    <citation type="submission" date="2022-12" db="EMBL/GenBank/DDBJ databases">
        <title>Genome sequence of SJ11.</title>
        <authorList>
            <person name="Woo H."/>
        </authorList>
    </citation>
    <scope>NUCLEOTIDE SEQUENCE</scope>
    <source>
        <strain evidence="1">SJ11</strain>
    </source>
</reference>
<proteinExistence type="predicted"/>
<sequence>MQPFNVKIGQGEACQSYTILPEESYFAIMFNDRIITAIKEKGGVWIEVPLAKVHSHDLEIISSGLHQQGSVLPLPIEEIGKEVSLILAGLPESDQDDICDDHIF</sequence>
<keyword evidence="2" id="KW-1185">Reference proteome</keyword>
<evidence type="ECO:0000313" key="2">
    <source>
        <dbReference type="Proteomes" id="UP001144341"/>
    </source>
</evidence>
<protein>
    <submittedName>
        <fullName evidence="1">Uncharacterized protein</fullName>
    </submittedName>
</protein>
<organism evidence="1 2">
    <name type="scientific">Pedobacter rhodius</name>
    <dbReference type="NCBI Taxonomy" id="3004098"/>
    <lineage>
        <taxon>Bacteria</taxon>
        <taxon>Pseudomonadati</taxon>
        <taxon>Bacteroidota</taxon>
        <taxon>Sphingobacteriia</taxon>
        <taxon>Sphingobacteriales</taxon>
        <taxon>Sphingobacteriaceae</taxon>
        <taxon>Pedobacter</taxon>
    </lineage>
</organism>
<name>A0ABT4L0W6_9SPHI</name>
<gene>
    <name evidence="1" type="ORF">O0931_16040</name>
</gene>
<comment type="caution">
    <text evidence="1">The sequence shown here is derived from an EMBL/GenBank/DDBJ whole genome shotgun (WGS) entry which is preliminary data.</text>
</comment>
<dbReference type="RefSeq" id="WP_269416486.1">
    <property type="nucleotide sequence ID" value="NZ_JAPWGL010000004.1"/>
</dbReference>
<evidence type="ECO:0000313" key="1">
    <source>
        <dbReference type="EMBL" id="MCZ4224823.1"/>
    </source>
</evidence>
<dbReference type="EMBL" id="JAPWGL010000004">
    <property type="protein sequence ID" value="MCZ4224823.1"/>
    <property type="molecule type" value="Genomic_DNA"/>
</dbReference>
<dbReference type="Proteomes" id="UP001144341">
    <property type="component" value="Unassembled WGS sequence"/>
</dbReference>